<comment type="similarity">
    <text evidence="2">Belongs to the plant rapid alkalinization factor (RALF) family.</text>
</comment>
<evidence type="ECO:0000256" key="2">
    <source>
        <dbReference type="ARBA" id="ARBA00009178"/>
    </source>
</evidence>
<name>A0ABQ9KYQ6_HEVBR</name>
<dbReference type="Proteomes" id="UP001174677">
    <property type="component" value="Chromosome 15"/>
</dbReference>
<evidence type="ECO:0000256" key="5">
    <source>
        <dbReference type="ARBA" id="ARBA00022729"/>
    </source>
</evidence>
<comment type="function">
    <text evidence="7">Cell signaling peptide that may regulate plant stress, growth, and development. Mediates a rapid alkalinization of extracellular space by mediating a transient increase in the cytoplasmic Ca(2+) concentration leading to a calcium-dependent signaling events through a cell surface receptor and a concomitant activation of some intracellular mitogen-activated protein kinases.</text>
</comment>
<proteinExistence type="inferred from homology"/>
<dbReference type="PANTHER" id="PTHR34270">
    <property type="entry name" value="PROTEIN RALF-LIKE 15-RELATED"/>
    <property type="match status" value="1"/>
</dbReference>
<dbReference type="InterPro" id="IPR008801">
    <property type="entry name" value="RALF"/>
</dbReference>
<keyword evidence="3" id="KW-0964">Secreted</keyword>
<organism evidence="9 10">
    <name type="scientific">Hevea brasiliensis</name>
    <name type="common">Para rubber tree</name>
    <name type="synonym">Siphonia brasiliensis</name>
    <dbReference type="NCBI Taxonomy" id="3981"/>
    <lineage>
        <taxon>Eukaryota</taxon>
        <taxon>Viridiplantae</taxon>
        <taxon>Streptophyta</taxon>
        <taxon>Embryophyta</taxon>
        <taxon>Tracheophyta</taxon>
        <taxon>Spermatophyta</taxon>
        <taxon>Magnoliopsida</taxon>
        <taxon>eudicotyledons</taxon>
        <taxon>Gunneridae</taxon>
        <taxon>Pentapetalae</taxon>
        <taxon>rosids</taxon>
        <taxon>fabids</taxon>
        <taxon>Malpighiales</taxon>
        <taxon>Euphorbiaceae</taxon>
        <taxon>Crotonoideae</taxon>
        <taxon>Micrandreae</taxon>
        <taxon>Hevea</taxon>
    </lineage>
</organism>
<feature type="chain" id="PRO_5046340546" evidence="8">
    <location>
        <begin position="28"/>
        <end position="73"/>
    </location>
</feature>
<keyword evidence="10" id="KW-1185">Reference proteome</keyword>
<sequence length="73" mass="7663">MATISKKLTSFCLAVLLCTFTAREANAAGITNAAMERDTTPGCSPLHPAACNDQQANNYGRGCESAELCWGGH</sequence>
<keyword evidence="5 8" id="KW-0732">Signal</keyword>
<evidence type="ECO:0000256" key="4">
    <source>
        <dbReference type="ARBA" id="ARBA00022702"/>
    </source>
</evidence>
<reference evidence="9 10" key="1">
    <citation type="journal article" date="2023" name="Plant Biotechnol. J.">
        <title>Chromosome-level wild Hevea brasiliensis genome provides new tools for genomic-assisted breeding and valuable loci to elevate rubber yield.</title>
        <authorList>
            <person name="Cheng H."/>
            <person name="Song X."/>
            <person name="Hu Y."/>
            <person name="Wu T."/>
            <person name="Yang Q."/>
            <person name="An Z."/>
            <person name="Feng S."/>
            <person name="Deng Z."/>
            <person name="Wu W."/>
            <person name="Zeng X."/>
            <person name="Tu M."/>
            <person name="Wang X."/>
            <person name="Huang H."/>
        </authorList>
    </citation>
    <scope>NUCLEOTIDE SEQUENCE [LARGE SCALE GENOMIC DNA]</scope>
    <source>
        <strain evidence="9">MT/VB/25A 57/8</strain>
    </source>
</reference>
<feature type="signal peptide" evidence="8">
    <location>
        <begin position="1"/>
        <end position="27"/>
    </location>
</feature>
<dbReference type="Pfam" id="PF05498">
    <property type="entry name" value="RALF"/>
    <property type="match status" value="1"/>
</dbReference>
<comment type="caution">
    <text evidence="9">The sequence shown here is derived from an EMBL/GenBank/DDBJ whole genome shotgun (WGS) entry which is preliminary data.</text>
</comment>
<dbReference type="PANTHER" id="PTHR34270:SF3">
    <property type="entry name" value="PROTEIN RALF-LIKE 16-RELATED"/>
    <property type="match status" value="1"/>
</dbReference>
<protein>
    <submittedName>
        <fullName evidence="9">Uncharacterized protein</fullName>
    </submittedName>
</protein>
<evidence type="ECO:0000256" key="8">
    <source>
        <dbReference type="SAM" id="SignalP"/>
    </source>
</evidence>
<evidence type="ECO:0000256" key="7">
    <source>
        <dbReference type="ARBA" id="ARBA00037228"/>
    </source>
</evidence>
<keyword evidence="4" id="KW-0372">Hormone</keyword>
<evidence type="ECO:0000256" key="3">
    <source>
        <dbReference type="ARBA" id="ARBA00022525"/>
    </source>
</evidence>
<evidence type="ECO:0000256" key="6">
    <source>
        <dbReference type="ARBA" id="ARBA00023157"/>
    </source>
</evidence>
<evidence type="ECO:0000313" key="10">
    <source>
        <dbReference type="Proteomes" id="UP001174677"/>
    </source>
</evidence>
<dbReference type="EMBL" id="JARPOI010000015">
    <property type="protein sequence ID" value="KAJ9153675.1"/>
    <property type="molecule type" value="Genomic_DNA"/>
</dbReference>
<comment type="subcellular location">
    <subcellularLocation>
        <location evidence="1">Secreted</location>
    </subcellularLocation>
</comment>
<gene>
    <name evidence="9" type="ORF">P3X46_027093</name>
</gene>
<evidence type="ECO:0000256" key="1">
    <source>
        <dbReference type="ARBA" id="ARBA00004613"/>
    </source>
</evidence>
<evidence type="ECO:0000313" key="9">
    <source>
        <dbReference type="EMBL" id="KAJ9153675.1"/>
    </source>
</evidence>
<keyword evidence="6" id="KW-1015">Disulfide bond</keyword>
<accession>A0ABQ9KYQ6</accession>